<keyword evidence="7 11" id="KW-1133">Transmembrane helix</keyword>
<evidence type="ECO:0000256" key="5">
    <source>
        <dbReference type="ARBA" id="ARBA00022729"/>
    </source>
</evidence>
<reference evidence="15 16" key="1">
    <citation type="journal article" date="2024" name="G3 (Bethesda)">
        <title>Genome assembly of Hibiscus sabdariffa L. provides insights into metabolisms of medicinal natural products.</title>
        <authorList>
            <person name="Kim T."/>
        </authorList>
    </citation>
    <scope>NUCLEOTIDE SEQUENCE [LARGE SCALE GENOMIC DNA]</scope>
    <source>
        <strain evidence="15">TK-2024</strain>
        <tissue evidence="15">Old leaves</tissue>
    </source>
</reference>
<dbReference type="Proteomes" id="UP001472677">
    <property type="component" value="Unassembled WGS sequence"/>
</dbReference>
<evidence type="ECO:0000256" key="2">
    <source>
        <dbReference type="ARBA" id="ARBA00009592"/>
    </source>
</evidence>
<dbReference type="Pfam" id="PF08263">
    <property type="entry name" value="LRRNT_2"/>
    <property type="match status" value="1"/>
</dbReference>
<keyword evidence="4 11" id="KW-0812">Transmembrane</keyword>
<evidence type="ECO:0000256" key="1">
    <source>
        <dbReference type="ARBA" id="ARBA00004251"/>
    </source>
</evidence>
<keyword evidence="8 11" id="KW-0472">Membrane</keyword>
<dbReference type="PRINTS" id="PR00019">
    <property type="entry name" value="LEURICHRPT"/>
</dbReference>
<keyword evidence="6" id="KW-0677">Repeat</keyword>
<dbReference type="PROSITE" id="PS51450">
    <property type="entry name" value="LRR"/>
    <property type="match status" value="7"/>
</dbReference>
<sequence>MEFKWVWFLKIAAMTVLLVLEGTPTDACLKHERNALLQLKPFFNHHNKLADWDEVKSSDCCEWMGIECNTTTRRLIGLSLNYTRNSDETWYLNVSLLLPFVELKSLYLPENAIAGCIENEGFEKLSSNLSNLEILDLSYNYFNDSIMLSLSELSSLRYLSLAGNQMKGSSHPKGFQWLSRLSNLETLDLSGNSLKNNIMLHMNGLSSLKTLSLGDNLLKGKLFHIQELNNLTKLKYLDLSGNRIESISNQDGTHLELLNLEELDLSGNLFRNNTFFLPQGLSSLKSLNMHGNDLQGSIDIKGLNYLTKLKRLDLSWNGIESISNRDEMHQKLPELKQLDLSNNLFRNNTILFPKGLSSLKSLSMYGNDLQGSIDIKGLENLTNLKELDLRWNGIESLESYKDDATQRQQMIHLEELRLDGNLLNNSSTLFASLSGFPNLKSLSIRDNQLKGSLDIKDLDAFSSLRELYMSNNQLNDFVIHKGCCDLKKLEVLDLSWNAFEGMLPNYLGNLTSLRELDVSHNQFSENLTPLSNLNSLRELDVSHNQFSGNLTPLSNLNSLRELDVSHNQFSGNLSPLSNLNSLRELDVSHNQFSGNLSPLSNLTSLRLLSLSRNHFEIPTSFAPLANLRNLKLLYADENKMVMEPSFHSSLPKFQLRFISVSKCITSPKLSFELVSFLYYQYDLRFVDLSGNDFSGALPIWLLQNNTKLEYLILRGNAFSGLLSLPSAPNLNVSLVDISDNKLQGQIPSHICSTFPHLERLFLSKNSIEGDIPPCLSGIKDLSILDLSNNHLSGTLPEELILKHSWIILRLSNNNLSGNVFPAVFKANGWSQIYLNGNNFSGDMTNVDVSAFEFPTSLSEIDLSNNKLYGKLPRWIGNLSYLESLALANNNFEGSIPMEFCNLNELQYLDLSQNNLSGSIPSCFSPPLIEHVHLHGNRLSGPLSLAFYNSSSLVTLDLRGNNLSGSIPEWIDRFSSLSVLLLKANHLHGRIPVQLCQLYSLSIIDLSQNMFSGPIPSCLGNLTLPTDENKILNQRGYWSFLEDESTIFGLSKLVRDENDDYPSSYMEEWIEFTTKSGSHSYGGNILENMSGIDLSSNKLTGKIPLKLGNLSEIRSLNLSHNNLIGVIPSSFSKLNQLESLDLSYNNLSGEIPNQLVEMNSLEIFSVAHNNLSGSIPEPKAQFGTFDEKSYEGNPFLCGSMLHKSCSKTDSQSTTSSTSNDEEEDSLLDMYVFRVSFLVSYAVMLLATFVVLYINPNWRRVWFSFVENCITTCRYSTVGNFLGYYISRRCV</sequence>
<protein>
    <recommendedName>
        <fullName evidence="17">Leucine-rich repeat-containing N-terminal plant-type domain-containing protein</fullName>
    </recommendedName>
</protein>
<proteinExistence type="inferred from homology"/>
<evidence type="ECO:0000256" key="11">
    <source>
        <dbReference type="SAM" id="Phobius"/>
    </source>
</evidence>
<dbReference type="Pfam" id="PF13855">
    <property type="entry name" value="LRR_8"/>
    <property type="match status" value="3"/>
</dbReference>
<evidence type="ECO:0008006" key="17">
    <source>
        <dbReference type="Google" id="ProtNLM"/>
    </source>
</evidence>
<name>A0ABR2F420_9ROSI</name>
<keyword evidence="5 12" id="KW-0732">Signal</keyword>
<evidence type="ECO:0000256" key="7">
    <source>
        <dbReference type="ARBA" id="ARBA00022989"/>
    </source>
</evidence>
<feature type="domain" description="Disease resistance R13L4/SHOC-2-like LRR" evidence="14">
    <location>
        <begin position="425"/>
        <end position="590"/>
    </location>
</feature>
<accession>A0ABR2F420</accession>
<keyword evidence="9" id="KW-0675">Receptor</keyword>
<evidence type="ECO:0000256" key="4">
    <source>
        <dbReference type="ARBA" id="ARBA00022692"/>
    </source>
</evidence>
<keyword evidence="10" id="KW-0325">Glycoprotein</keyword>
<organism evidence="15 16">
    <name type="scientific">Hibiscus sabdariffa</name>
    <name type="common">roselle</name>
    <dbReference type="NCBI Taxonomy" id="183260"/>
    <lineage>
        <taxon>Eukaryota</taxon>
        <taxon>Viridiplantae</taxon>
        <taxon>Streptophyta</taxon>
        <taxon>Embryophyta</taxon>
        <taxon>Tracheophyta</taxon>
        <taxon>Spermatophyta</taxon>
        <taxon>Magnoliopsida</taxon>
        <taxon>eudicotyledons</taxon>
        <taxon>Gunneridae</taxon>
        <taxon>Pentapetalae</taxon>
        <taxon>rosids</taxon>
        <taxon>malvids</taxon>
        <taxon>Malvales</taxon>
        <taxon>Malvaceae</taxon>
        <taxon>Malvoideae</taxon>
        <taxon>Hibiscus</taxon>
    </lineage>
</organism>
<dbReference type="PANTHER" id="PTHR48062">
    <property type="entry name" value="RECEPTOR-LIKE PROTEIN 14"/>
    <property type="match status" value="1"/>
</dbReference>
<dbReference type="InterPro" id="IPR003591">
    <property type="entry name" value="Leu-rich_rpt_typical-subtyp"/>
</dbReference>
<dbReference type="Gene3D" id="3.80.10.10">
    <property type="entry name" value="Ribonuclease Inhibitor"/>
    <property type="match status" value="7"/>
</dbReference>
<feature type="chain" id="PRO_5045358605" description="Leucine-rich repeat-containing N-terminal plant-type domain-containing protein" evidence="12">
    <location>
        <begin position="23"/>
        <end position="1289"/>
    </location>
</feature>
<keyword evidence="16" id="KW-1185">Reference proteome</keyword>
<dbReference type="SMART" id="SM00369">
    <property type="entry name" value="LRR_TYP"/>
    <property type="match status" value="19"/>
</dbReference>
<keyword evidence="3" id="KW-0433">Leucine-rich repeat</keyword>
<dbReference type="EMBL" id="JBBPBM010000008">
    <property type="protein sequence ID" value="KAK8571741.1"/>
    <property type="molecule type" value="Genomic_DNA"/>
</dbReference>
<evidence type="ECO:0000256" key="10">
    <source>
        <dbReference type="ARBA" id="ARBA00023180"/>
    </source>
</evidence>
<evidence type="ECO:0000313" key="15">
    <source>
        <dbReference type="EMBL" id="KAK8571741.1"/>
    </source>
</evidence>
<evidence type="ECO:0000256" key="12">
    <source>
        <dbReference type="SAM" id="SignalP"/>
    </source>
</evidence>
<feature type="transmembrane region" description="Helical" evidence="11">
    <location>
        <begin position="1229"/>
        <end position="1252"/>
    </location>
</feature>
<dbReference type="Pfam" id="PF13516">
    <property type="entry name" value="LRR_6"/>
    <property type="match status" value="3"/>
</dbReference>
<evidence type="ECO:0000259" key="13">
    <source>
        <dbReference type="Pfam" id="PF08263"/>
    </source>
</evidence>
<dbReference type="Pfam" id="PF23598">
    <property type="entry name" value="LRR_14"/>
    <property type="match status" value="1"/>
</dbReference>
<dbReference type="InterPro" id="IPR001611">
    <property type="entry name" value="Leu-rich_rpt"/>
</dbReference>
<comment type="subcellular location">
    <subcellularLocation>
        <location evidence="1">Cell membrane</location>
        <topology evidence="1">Single-pass type I membrane protein</topology>
    </subcellularLocation>
</comment>
<dbReference type="InterPro" id="IPR013210">
    <property type="entry name" value="LRR_N_plant-typ"/>
</dbReference>
<dbReference type="InterPro" id="IPR055414">
    <property type="entry name" value="LRR_R13L4/SHOC2-like"/>
</dbReference>
<comment type="similarity">
    <text evidence="2">Belongs to the RLP family.</text>
</comment>
<dbReference type="InterPro" id="IPR032675">
    <property type="entry name" value="LRR_dom_sf"/>
</dbReference>
<dbReference type="InterPro" id="IPR051502">
    <property type="entry name" value="RLP_Defense_Trigger"/>
</dbReference>
<dbReference type="PANTHER" id="PTHR48062:SF37">
    <property type="entry name" value="LRR RECEPTOR-LIKE SERINE_THREONINE-PROTEIN KINASE FLS2"/>
    <property type="match status" value="1"/>
</dbReference>
<evidence type="ECO:0000256" key="8">
    <source>
        <dbReference type="ARBA" id="ARBA00023136"/>
    </source>
</evidence>
<dbReference type="SMART" id="SM00365">
    <property type="entry name" value="LRR_SD22"/>
    <property type="match status" value="16"/>
</dbReference>
<dbReference type="SUPFAM" id="SSF52058">
    <property type="entry name" value="L domain-like"/>
    <property type="match status" value="3"/>
</dbReference>
<evidence type="ECO:0000256" key="3">
    <source>
        <dbReference type="ARBA" id="ARBA00022614"/>
    </source>
</evidence>
<evidence type="ECO:0000256" key="9">
    <source>
        <dbReference type="ARBA" id="ARBA00023170"/>
    </source>
</evidence>
<gene>
    <name evidence="15" type="ORF">V6N12_027814</name>
</gene>
<evidence type="ECO:0000256" key="6">
    <source>
        <dbReference type="ARBA" id="ARBA00022737"/>
    </source>
</evidence>
<evidence type="ECO:0000313" key="16">
    <source>
        <dbReference type="Proteomes" id="UP001472677"/>
    </source>
</evidence>
<comment type="caution">
    <text evidence="15">The sequence shown here is derived from an EMBL/GenBank/DDBJ whole genome shotgun (WGS) entry which is preliminary data.</text>
</comment>
<dbReference type="Pfam" id="PF00560">
    <property type="entry name" value="LRR_1"/>
    <property type="match status" value="2"/>
</dbReference>
<feature type="domain" description="Leucine-rich repeat-containing N-terminal plant-type" evidence="13">
    <location>
        <begin position="30"/>
        <end position="69"/>
    </location>
</feature>
<evidence type="ECO:0000259" key="14">
    <source>
        <dbReference type="Pfam" id="PF23598"/>
    </source>
</evidence>
<feature type="signal peptide" evidence="12">
    <location>
        <begin position="1"/>
        <end position="22"/>
    </location>
</feature>